<evidence type="ECO:0000256" key="3">
    <source>
        <dbReference type="ARBA" id="ARBA00012940"/>
    </source>
</evidence>
<dbReference type="PROSITE" id="PS50873">
    <property type="entry name" value="PEROXIDASE_4"/>
    <property type="match status" value="1"/>
</dbReference>
<evidence type="ECO:0000256" key="5">
    <source>
        <dbReference type="ARBA" id="ARBA00022617"/>
    </source>
</evidence>
<dbReference type="InterPro" id="IPR010255">
    <property type="entry name" value="Haem_peroxidase_sf"/>
</dbReference>
<dbReference type="GO" id="GO:0000302">
    <property type="term" value="P:response to reactive oxygen species"/>
    <property type="evidence" value="ECO:0007669"/>
    <property type="project" value="TreeGrafter"/>
</dbReference>
<evidence type="ECO:0000256" key="2">
    <source>
        <dbReference type="ARBA" id="ARBA00006873"/>
    </source>
</evidence>
<evidence type="ECO:0000313" key="11">
    <source>
        <dbReference type="Proteomes" id="UP001489004"/>
    </source>
</evidence>
<dbReference type="InterPro" id="IPR006311">
    <property type="entry name" value="TAT_signal"/>
</dbReference>
<comment type="caution">
    <text evidence="10">The sequence shown here is derived from an EMBL/GenBank/DDBJ whole genome shotgun (WGS) entry which is preliminary data.</text>
</comment>
<dbReference type="EC" id="1.11.1.11" evidence="3"/>
<organism evidence="10 11">
    <name type="scientific">[Myrmecia] bisecta</name>
    <dbReference type="NCBI Taxonomy" id="41462"/>
    <lineage>
        <taxon>Eukaryota</taxon>
        <taxon>Viridiplantae</taxon>
        <taxon>Chlorophyta</taxon>
        <taxon>core chlorophytes</taxon>
        <taxon>Trebouxiophyceae</taxon>
        <taxon>Trebouxiales</taxon>
        <taxon>Trebouxiaceae</taxon>
        <taxon>Myrmecia</taxon>
    </lineage>
</organism>
<dbReference type="AlphaFoldDB" id="A0AAW1PHS3"/>
<dbReference type="EMBL" id="JALJOR010000012">
    <property type="protein sequence ID" value="KAK9807743.1"/>
    <property type="molecule type" value="Genomic_DNA"/>
</dbReference>
<evidence type="ECO:0000256" key="8">
    <source>
        <dbReference type="ARBA" id="ARBA00023004"/>
    </source>
</evidence>
<dbReference type="PROSITE" id="PS51318">
    <property type="entry name" value="TAT"/>
    <property type="match status" value="1"/>
</dbReference>
<evidence type="ECO:0000256" key="6">
    <source>
        <dbReference type="ARBA" id="ARBA00022723"/>
    </source>
</evidence>
<evidence type="ECO:0000256" key="1">
    <source>
        <dbReference type="ARBA" id="ARBA00001970"/>
    </source>
</evidence>
<keyword evidence="6" id="KW-0479">Metal-binding</keyword>
<dbReference type="GO" id="GO:0034599">
    <property type="term" value="P:cellular response to oxidative stress"/>
    <property type="evidence" value="ECO:0007669"/>
    <property type="project" value="InterPro"/>
</dbReference>
<dbReference type="InterPro" id="IPR019794">
    <property type="entry name" value="Peroxidases_AS"/>
</dbReference>
<dbReference type="Proteomes" id="UP001489004">
    <property type="component" value="Unassembled WGS sequence"/>
</dbReference>
<evidence type="ECO:0000259" key="9">
    <source>
        <dbReference type="PROSITE" id="PS50873"/>
    </source>
</evidence>
<dbReference type="PRINTS" id="PR00459">
    <property type="entry name" value="ASPEROXIDASE"/>
</dbReference>
<dbReference type="GO" id="GO:0042744">
    <property type="term" value="P:hydrogen peroxide catabolic process"/>
    <property type="evidence" value="ECO:0007669"/>
    <property type="project" value="TreeGrafter"/>
</dbReference>
<dbReference type="PANTHER" id="PTHR31356">
    <property type="entry name" value="THYLAKOID LUMENAL 29 KDA PROTEIN, CHLOROPLASTIC-RELATED"/>
    <property type="match status" value="1"/>
</dbReference>
<dbReference type="PROSITE" id="PS00435">
    <property type="entry name" value="PEROXIDASE_1"/>
    <property type="match status" value="1"/>
</dbReference>
<evidence type="ECO:0000313" key="10">
    <source>
        <dbReference type="EMBL" id="KAK9807743.1"/>
    </source>
</evidence>
<protein>
    <recommendedName>
        <fullName evidence="3">L-ascorbate peroxidase</fullName>
        <ecNumber evidence="3">1.11.1.11</ecNumber>
    </recommendedName>
</protein>
<comment type="cofactor">
    <cofactor evidence="1">
        <name>heme b</name>
        <dbReference type="ChEBI" id="CHEBI:60344"/>
    </cofactor>
</comment>
<dbReference type="InterPro" id="IPR044831">
    <property type="entry name" value="Ccp1-like"/>
</dbReference>
<keyword evidence="8" id="KW-0408">Iron</keyword>
<keyword evidence="5" id="KW-0349">Heme</keyword>
<dbReference type="InterPro" id="IPR019793">
    <property type="entry name" value="Peroxidases_heam-ligand_BS"/>
</dbReference>
<dbReference type="PANTHER" id="PTHR31356:SF8">
    <property type="entry name" value="L-ASCORBATE PEROXIDASE 6-RELATED"/>
    <property type="match status" value="1"/>
</dbReference>
<reference evidence="10 11" key="1">
    <citation type="journal article" date="2024" name="Nat. Commun.">
        <title>Phylogenomics reveals the evolutionary origins of lichenization in chlorophyte algae.</title>
        <authorList>
            <person name="Puginier C."/>
            <person name="Libourel C."/>
            <person name="Otte J."/>
            <person name="Skaloud P."/>
            <person name="Haon M."/>
            <person name="Grisel S."/>
            <person name="Petersen M."/>
            <person name="Berrin J.G."/>
            <person name="Delaux P.M."/>
            <person name="Dal Grande F."/>
            <person name="Keller J."/>
        </authorList>
    </citation>
    <scope>NUCLEOTIDE SEQUENCE [LARGE SCALE GENOMIC DNA]</scope>
    <source>
        <strain evidence="10 11">SAG 2043</strain>
    </source>
</reference>
<name>A0AAW1PHS3_9CHLO</name>
<dbReference type="Pfam" id="PF00141">
    <property type="entry name" value="peroxidase"/>
    <property type="match status" value="1"/>
</dbReference>
<feature type="domain" description="Plant heme peroxidase family profile" evidence="9">
    <location>
        <begin position="92"/>
        <end position="309"/>
    </location>
</feature>
<evidence type="ECO:0000256" key="4">
    <source>
        <dbReference type="ARBA" id="ARBA00022559"/>
    </source>
</evidence>
<dbReference type="InterPro" id="IPR002016">
    <property type="entry name" value="Haem_peroxidase"/>
</dbReference>
<dbReference type="Gene3D" id="1.10.420.10">
    <property type="entry name" value="Peroxidase, domain 2"/>
    <property type="match status" value="1"/>
</dbReference>
<dbReference type="InterPro" id="IPR002207">
    <property type="entry name" value="Peroxidase_I"/>
</dbReference>
<gene>
    <name evidence="10" type="ORF">WJX72_007848</name>
</gene>
<proteinExistence type="inferred from homology"/>
<dbReference type="GO" id="GO:0020037">
    <property type="term" value="F:heme binding"/>
    <property type="evidence" value="ECO:0007669"/>
    <property type="project" value="InterPro"/>
</dbReference>
<dbReference type="PRINTS" id="PR00458">
    <property type="entry name" value="PEROXIDASE"/>
</dbReference>
<accession>A0AAW1PHS3</accession>
<dbReference type="FunFam" id="1.10.420.10:FF:000011">
    <property type="entry name" value="Adenylate/guanylate cyclase"/>
    <property type="match status" value="1"/>
</dbReference>
<keyword evidence="4" id="KW-0575">Peroxidase</keyword>
<dbReference type="Gene3D" id="1.10.520.10">
    <property type="match status" value="1"/>
</dbReference>
<sequence length="309" mass="32330">MLQPVHAGASSAEQPACGCCQSMSRRTLLSAAAAVFVLAQPQQALAAPAAAGGPQALLAPSSGSAAGPRILEGEAKAAVLAALRTAVEKPKAPVVLRLAFHDAGTYDVTAHNGGPNGSIQYELDRPENFGLKRGWRVIEGVRSALKGTAAAASVSDADLIALAGGYAVQICGGPPMNWAVGRQDVKSGDPTGRLPAETLSSAQLRANFAQKGFSTQELVALSGAHTLGAKGFGEPYAFDNTYYKELLKKPWTDPKNEMGSMIGLPSDHVLPDDQECRPVIEMYAQDQAKFHSDFAVAYRKLTNSGAIWT</sequence>
<dbReference type="PROSITE" id="PS00436">
    <property type="entry name" value="PEROXIDASE_2"/>
    <property type="match status" value="1"/>
</dbReference>
<dbReference type="GO" id="GO:0046872">
    <property type="term" value="F:metal ion binding"/>
    <property type="evidence" value="ECO:0007669"/>
    <property type="project" value="UniProtKB-KW"/>
</dbReference>
<keyword evidence="7" id="KW-0560">Oxidoreductase</keyword>
<evidence type="ECO:0000256" key="7">
    <source>
        <dbReference type="ARBA" id="ARBA00023002"/>
    </source>
</evidence>
<dbReference type="GO" id="GO:0016688">
    <property type="term" value="F:L-ascorbate peroxidase activity"/>
    <property type="evidence" value="ECO:0007669"/>
    <property type="project" value="UniProtKB-EC"/>
</dbReference>
<keyword evidence="11" id="KW-1185">Reference proteome</keyword>
<comment type="similarity">
    <text evidence="2">Belongs to the peroxidase family. Ascorbate peroxidase subfamily.</text>
</comment>
<dbReference type="SUPFAM" id="SSF48113">
    <property type="entry name" value="Heme-dependent peroxidases"/>
    <property type="match status" value="1"/>
</dbReference>